<evidence type="ECO:0000256" key="1">
    <source>
        <dbReference type="SAM" id="MobiDB-lite"/>
    </source>
</evidence>
<sequence length="1279" mass="142764">MEKESDLDDILNYRSAAEFEMQEYLSRYSTPNNGRSHTDISAEKSGNDENNVKSRGWLNWLSRGMLGAGGTDDSSQFSGVVSYDVKDISEGTEFHPLVSSSVDVVAKHKLCIFASKIEIHHISASLFSKKHCKAIAEIIFEGGVVESKFYKGHGIIISKFKTGKIVEPNSREVFLQIRRPSVENIVLDFVDHSCHLQVNFSSNRDTGTSVKGMLQQLQVTFDADILLNLLEFYGFVTSVKSYNERVLLSLNGIENDSTRLLSKAEYVGVNHERVMWDVSVFDISFIFPWTNTASEWSNMVIKSRSLCFKSKTGPDSFLSEVGDQPYFLKNFSNTISTSKDNLGVRLQDLYNYFDVQLNDFKITIVNSDQSQKISVLEKFCASFFMAFCLIPDESILKQLEVYVRIESLKVHFSPSIYGAFIELSTHLDTLLLRDESETLNCVYPPNIVSDASSYSTFGVTVISRLGSVDLEVDLENRGDNSSVLMVSLQEIDVRASDPDHSVSGPSIEFDQCSDAAVLADACFAMHYESPRTDLVCHKCFIYLSNADIHCYPHIVGLLVGFFRRLSAYSTSSEKSSASNTIAIPKHSSSFEFQKFGFSNYFEVGSADSACIPVDCFPFVTIYNSGPLGNLESSLIYPIPEWRQYFNLRDRKIISPKYFRVSSSKCKSNFRNFLESGISRISNNFSIELQLYGIRADFHDSSCIIGSIMVPTCKSSVLFCEDSMDILTSSEGLVLSSSWGPNKFQDYLWGPSTSNLSPILNLRVRKAHNISSTVNLEVCFGIQHVYCMLPSEYLSIIIGYFSLSDWGGGDQFSFHEQARNEGNTEFVTSSLIAPLNADVWVRIPRGSESNCKSSSSICLMTCISSCHIIAEDSYFFDGCMAIWDVIEGFSSVGDQSNCFKTDVLQFLHSKKSLKATAATFSTVTPSTNILTEVVCCTQSLMISFCHRHEGFVEPISKVDLQFICSASLVDDSLVLLDLRFSRLVICSSHDSVLATCTSTSSSMFVLSICFSKSVDDMDELSLCLPSLDIWLHLSEWTEIVSFLNRLYLPLEKTPVDAATEHLSVDTSIYIKEAGVKDDSSFLDSESTSIPFTTQETENTVLLVIRSENICITFNIPIWTSEEPYVELQHAKSRSLTTLSVSSDIVEEKDAEFLTVSVQVNGFELVIGSRDIQLKSNMERLSSVIIFVVNGSHTSLPLLDIIQVHVDTVVSKSDTGNTTVKVELICDHSDVWLSHPVFYLWGALKFDVPKSESSQYSTGSISFKFQIRKVSVLLTDGKVRC</sequence>
<feature type="compositionally biased region" description="Basic and acidic residues" evidence="1">
    <location>
        <begin position="36"/>
        <end position="49"/>
    </location>
</feature>
<organism evidence="2 3">
    <name type="scientific">Trifolium subterraneum</name>
    <name type="common">Subterranean clover</name>
    <dbReference type="NCBI Taxonomy" id="3900"/>
    <lineage>
        <taxon>Eukaryota</taxon>
        <taxon>Viridiplantae</taxon>
        <taxon>Streptophyta</taxon>
        <taxon>Embryophyta</taxon>
        <taxon>Tracheophyta</taxon>
        <taxon>Spermatophyta</taxon>
        <taxon>Magnoliopsida</taxon>
        <taxon>eudicotyledons</taxon>
        <taxon>Gunneridae</taxon>
        <taxon>Pentapetalae</taxon>
        <taxon>rosids</taxon>
        <taxon>fabids</taxon>
        <taxon>Fabales</taxon>
        <taxon>Fabaceae</taxon>
        <taxon>Papilionoideae</taxon>
        <taxon>50 kb inversion clade</taxon>
        <taxon>NPAAA clade</taxon>
        <taxon>Hologalegina</taxon>
        <taxon>IRL clade</taxon>
        <taxon>Trifolieae</taxon>
        <taxon>Trifolium</taxon>
    </lineage>
</organism>
<evidence type="ECO:0000313" key="2">
    <source>
        <dbReference type="EMBL" id="GAU47326.1"/>
    </source>
</evidence>
<evidence type="ECO:0000313" key="3">
    <source>
        <dbReference type="Proteomes" id="UP000242715"/>
    </source>
</evidence>
<protein>
    <submittedName>
        <fullName evidence="2">Uncharacterized protein</fullName>
    </submittedName>
</protein>
<keyword evidence="3" id="KW-1185">Reference proteome</keyword>
<dbReference type="Proteomes" id="UP000242715">
    <property type="component" value="Unassembled WGS sequence"/>
</dbReference>
<dbReference type="EMBL" id="DF974302">
    <property type="protein sequence ID" value="GAU47326.1"/>
    <property type="molecule type" value="Genomic_DNA"/>
</dbReference>
<dbReference type="AlphaFoldDB" id="A0A2Z6NUX0"/>
<dbReference type="OrthoDB" id="428159at2759"/>
<reference evidence="3" key="1">
    <citation type="journal article" date="2017" name="Front. Plant Sci.">
        <title>Climate Clever Clovers: New Paradigm to Reduce the Environmental Footprint of Ruminants by Breeding Low Methanogenic Forages Utilizing Haplotype Variation.</title>
        <authorList>
            <person name="Kaur P."/>
            <person name="Appels R."/>
            <person name="Bayer P.E."/>
            <person name="Keeble-Gagnere G."/>
            <person name="Wang J."/>
            <person name="Hirakawa H."/>
            <person name="Shirasawa K."/>
            <person name="Vercoe P."/>
            <person name="Stefanova K."/>
            <person name="Durmic Z."/>
            <person name="Nichols P."/>
            <person name="Revell C."/>
            <person name="Isobe S.N."/>
            <person name="Edwards D."/>
            <person name="Erskine W."/>
        </authorList>
    </citation>
    <scope>NUCLEOTIDE SEQUENCE [LARGE SCALE GENOMIC DNA]</scope>
    <source>
        <strain evidence="3">cv. Daliak</strain>
    </source>
</reference>
<accession>A0A2Z6NUX0</accession>
<feature type="region of interest" description="Disordered" evidence="1">
    <location>
        <begin position="28"/>
        <end position="49"/>
    </location>
</feature>
<gene>
    <name evidence="2" type="ORF">TSUD_291480</name>
</gene>
<name>A0A2Z6NUX0_TRISU</name>
<proteinExistence type="predicted"/>